<feature type="transmembrane region" description="Helical" evidence="7">
    <location>
        <begin position="106"/>
        <end position="125"/>
    </location>
</feature>
<dbReference type="PANTHER" id="PTHR14969:SF62">
    <property type="entry name" value="DECAPRENYLPHOSPHORYL-5-PHOSPHORIBOSE PHOSPHATASE RV3807C-RELATED"/>
    <property type="match status" value="1"/>
</dbReference>
<proteinExistence type="predicted"/>
<keyword evidence="10" id="KW-1185">Reference proteome</keyword>
<evidence type="ECO:0000256" key="1">
    <source>
        <dbReference type="ARBA" id="ARBA00004651"/>
    </source>
</evidence>
<keyword evidence="2" id="KW-1003">Cell membrane</keyword>
<sequence>MATTGRGRYAVVPAAAVVPTAAAARQEPVVPTAAAARQEPVGESTGSSGIVDVPDVSAEWYLEIVDLTRSTPSWLWELAALFTEAVVGLFAVMLLLVWWRARKRGAAVMARALLAPAGVVLAYLASEFSKTLLRAPRPCHTFPDFEIPAECPPASDWAFPSNHATVAGAVAVGVLLAWHRLGIPTALLSALGACSRVFVGVHYPHDVLVGVLLGGLVASVVVVALSRAVSPLVVRLRERRGFGVLLGAGEVAEVGAARPRRQHSAVE</sequence>
<dbReference type="Gene3D" id="1.20.144.10">
    <property type="entry name" value="Phosphatidic acid phosphatase type 2/haloperoxidase"/>
    <property type="match status" value="1"/>
</dbReference>
<keyword evidence="3 7" id="KW-0812">Transmembrane</keyword>
<reference evidence="10" key="1">
    <citation type="submission" date="2016-10" db="EMBL/GenBank/DDBJ databases">
        <authorList>
            <person name="Varghese N."/>
            <person name="Submissions S."/>
        </authorList>
    </citation>
    <scope>NUCLEOTIDE SEQUENCE [LARGE SCALE GENOMIC DNA]</scope>
    <source>
        <strain evidence="10">DSM 45459</strain>
    </source>
</reference>
<dbReference type="GO" id="GO:0016787">
    <property type="term" value="F:hydrolase activity"/>
    <property type="evidence" value="ECO:0007669"/>
    <property type="project" value="UniProtKB-KW"/>
</dbReference>
<dbReference type="Pfam" id="PF01569">
    <property type="entry name" value="PAP2"/>
    <property type="match status" value="1"/>
</dbReference>
<keyword evidence="4" id="KW-0378">Hydrolase</keyword>
<dbReference type="InterPro" id="IPR036938">
    <property type="entry name" value="PAP2/HPO_sf"/>
</dbReference>
<dbReference type="AlphaFoldDB" id="A0A1H0YYX7"/>
<evidence type="ECO:0000256" key="4">
    <source>
        <dbReference type="ARBA" id="ARBA00022801"/>
    </source>
</evidence>
<name>A0A1H0YYX7_9ACTN</name>
<feature type="domain" description="Phosphatidic acid phosphatase type 2/haloperoxidase" evidence="8">
    <location>
        <begin position="112"/>
        <end position="222"/>
    </location>
</feature>
<dbReference type="Proteomes" id="UP000199301">
    <property type="component" value="Unassembled WGS sequence"/>
</dbReference>
<evidence type="ECO:0000256" key="2">
    <source>
        <dbReference type="ARBA" id="ARBA00022475"/>
    </source>
</evidence>
<protein>
    <submittedName>
        <fullName evidence="9">Undecaprenyl-diphosphatase</fullName>
    </submittedName>
</protein>
<dbReference type="GO" id="GO:0005886">
    <property type="term" value="C:plasma membrane"/>
    <property type="evidence" value="ECO:0007669"/>
    <property type="project" value="UniProtKB-SubCell"/>
</dbReference>
<evidence type="ECO:0000256" key="6">
    <source>
        <dbReference type="ARBA" id="ARBA00023136"/>
    </source>
</evidence>
<evidence type="ECO:0000313" key="10">
    <source>
        <dbReference type="Proteomes" id="UP000199301"/>
    </source>
</evidence>
<evidence type="ECO:0000256" key="3">
    <source>
        <dbReference type="ARBA" id="ARBA00022692"/>
    </source>
</evidence>
<dbReference type="SUPFAM" id="SSF48317">
    <property type="entry name" value="Acid phosphatase/Vanadium-dependent haloperoxidase"/>
    <property type="match status" value="1"/>
</dbReference>
<comment type="subcellular location">
    <subcellularLocation>
        <location evidence="1">Cell membrane</location>
        <topology evidence="1">Multi-pass membrane protein</topology>
    </subcellularLocation>
</comment>
<keyword evidence="6 7" id="KW-0472">Membrane</keyword>
<evidence type="ECO:0000313" key="9">
    <source>
        <dbReference type="EMBL" id="SDQ20383.1"/>
    </source>
</evidence>
<dbReference type="InterPro" id="IPR000326">
    <property type="entry name" value="PAP2/HPO"/>
</dbReference>
<dbReference type="PANTHER" id="PTHR14969">
    <property type="entry name" value="SPHINGOSINE-1-PHOSPHATE PHOSPHOHYDROLASE"/>
    <property type="match status" value="1"/>
</dbReference>
<evidence type="ECO:0000256" key="5">
    <source>
        <dbReference type="ARBA" id="ARBA00022989"/>
    </source>
</evidence>
<gene>
    <name evidence="9" type="ORF">SAMN04489718_0747</name>
</gene>
<dbReference type="STRING" id="995062.SAMN04489718_0747"/>
<keyword evidence="5 7" id="KW-1133">Transmembrane helix</keyword>
<accession>A0A1H0YYX7</accession>
<dbReference type="EMBL" id="FNKO01000001">
    <property type="protein sequence ID" value="SDQ20383.1"/>
    <property type="molecule type" value="Genomic_DNA"/>
</dbReference>
<evidence type="ECO:0000259" key="8">
    <source>
        <dbReference type="SMART" id="SM00014"/>
    </source>
</evidence>
<organism evidence="9 10">
    <name type="scientific">Actinopolyspora saharensis</name>
    <dbReference type="NCBI Taxonomy" id="995062"/>
    <lineage>
        <taxon>Bacteria</taxon>
        <taxon>Bacillati</taxon>
        <taxon>Actinomycetota</taxon>
        <taxon>Actinomycetes</taxon>
        <taxon>Actinopolysporales</taxon>
        <taxon>Actinopolysporaceae</taxon>
        <taxon>Actinopolyspora</taxon>
    </lineage>
</organism>
<feature type="transmembrane region" description="Helical" evidence="7">
    <location>
        <begin position="209"/>
        <end position="230"/>
    </location>
</feature>
<evidence type="ECO:0000256" key="7">
    <source>
        <dbReference type="SAM" id="Phobius"/>
    </source>
</evidence>
<dbReference type="SMART" id="SM00014">
    <property type="entry name" value="acidPPc"/>
    <property type="match status" value="1"/>
</dbReference>
<feature type="transmembrane region" description="Helical" evidence="7">
    <location>
        <begin position="78"/>
        <end position="99"/>
    </location>
</feature>